<dbReference type="GO" id="GO:0005634">
    <property type="term" value="C:nucleus"/>
    <property type="evidence" value="ECO:0007669"/>
    <property type="project" value="TreeGrafter"/>
</dbReference>
<dbReference type="EMBL" id="BSYR01000001">
    <property type="protein sequence ID" value="GMI63470.1"/>
    <property type="molecule type" value="Genomic_DNA"/>
</dbReference>
<evidence type="ECO:0000256" key="3">
    <source>
        <dbReference type="SAM" id="Coils"/>
    </source>
</evidence>
<reference evidence="5" key="1">
    <citation type="submission" date="2023-05" db="EMBL/GenBank/DDBJ databases">
        <title>Genome and transcriptome analyses reveal genes involved in the formation of fine ridges on petal epidermal cells in Hibiscus trionum.</title>
        <authorList>
            <person name="Koshimizu S."/>
            <person name="Masuda S."/>
            <person name="Ishii T."/>
            <person name="Shirasu K."/>
            <person name="Hoshino A."/>
            <person name="Arita M."/>
        </authorList>
    </citation>
    <scope>NUCLEOTIDE SEQUENCE</scope>
    <source>
        <strain evidence="5">Hamamatsu line</strain>
    </source>
</reference>
<gene>
    <name evidence="5" type="ORF">HRI_000016300</name>
</gene>
<name>A0A9W7LHB9_HIBTR</name>
<evidence type="ECO:0000313" key="6">
    <source>
        <dbReference type="Proteomes" id="UP001165190"/>
    </source>
</evidence>
<keyword evidence="2" id="KW-0234">DNA repair</keyword>
<dbReference type="InterPro" id="IPR041006">
    <property type="entry name" value="Morc_S5"/>
</dbReference>
<feature type="coiled-coil region" evidence="3">
    <location>
        <begin position="339"/>
        <end position="380"/>
    </location>
</feature>
<comment type="caution">
    <text evidence="5">The sequence shown here is derived from an EMBL/GenBank/DDBJ whole genome shotgun (WGS) entry which is preliminary data.</text>
</comment>
<evidence type="ECO:0000256" key="2">
    <source>
        <dbReference type="ARBA" id="ARBA00023204"/>
    </source>
</evidence>
<feature type="domain" description="Morc S5" evidence="4">
    <location>
        <begin position="73"/>
        <end position="211"/>
    </location>
</feature>
<dbReference type="PANTHER" id="PTHR23336:SF44">
    <property type="entry name" value="PROTEIN MICRORCHIDIA 6"/>
    <property type="match status" value="1"/>
</dbReference>
<sequence>MDVGEVSDMFDDIGSHGTKIIIYNIWLNNDGSSELDFNSDETDIRISGDTTKVNTVPAWKAVNEQHIARRYHHSLRVYLSILYLRIPETFRIILRGEIVEHHNIADDLKYIEYILYKPQSGGSVEGQVVSTIGFLKEAPQVNIHGFCVYHKNRLILPFWHVVSYSDSRGRGVVGVLEANFIEPTHNKQDFERTSLFQKLETRLKEMTWEYWDYHCGLIGYQIKKKSRPPASHVSSHFTGQSNVQESVGLNQTYMVSDRAKGQRVYVAEQSIPISHGRSTQGGLPIKRKGQVDLVKIEKVKRQAWTCANASQSLVATANHLKDQETQNLMQENRKLRAKCLEYDKRGEELTVKVEELRNEMIEVQREYERLLEELKALDVVKDEKGVNV</sequence>
<evidence type="ECO:0000256" key="1">
    <source>
        <dbReference type="ARBA" id="ARBA00022763"/>
    </source>
</evidence>
<evidence type="ECO:0000313" key="5">
    <source>
        <dbReference type="EMBL" id="GMI63470.1"/>
    </source>
</evidence>
<dbReference type="Proteomes" id="UP001165190">
    <property type="component" value="Unassembled WGS sequence"/>
</dbReference>
<keyword evidence="1" id="KW-0227">DNA damage</keyword>
<dbReference type="AlphaFoldDB" id="A0A9W7LHB9"/>
<organism evidence="5 6">
    <name type="scientific">Hibiscus trionum</name>
    <name type="common">Flower of an hour</name>
    <dbReference type="NCBI Taxonomy" id="183268"/>
    <lineage>
        <taxon>Eukaryota</taxon>
        <taxon>Viridiplantae</taxon>
        <taxon>Streptophyta</taxon>
        <taxon>Embryophyta</taxon>
        <taxon>Tracheophyta</taxon>
        <taxon>Spermatophyta</taxon>
        <taxon>Magnoliopsida</taxon>
        <taxon>eudicotyledons</taxon>
        <taxon>Gunneridae</taxon>
        <taxon>Pentapetalae</taxon>
        <taxon>rosids</taxon>
        <taxon>malvids</taxon>
        <taxon>Malvales</taxon>
        <taxon>Malvaceae</taxon>
        <taxon>Malvoideae</taxon>
        <taxon>Hibiscus</taxon>
    </lineage>
</organism>
<dbReference type="PANTHER" id="PTHR23336">
    <property type="entry name" value="ZINC FINGER CW-TYPE COILED-COIL DOMAIN PROTEIN 3"/>
    <property type="match status" value="1"/>
</dbReference>
<dbReference type="OrthoDB" id="757982at2759"/>
<proteinExistence type="predicted"/>
<dbReference type="GO" id="GO:0006281">
    <property type="term" value="P:DNA repair"/>
    <property type="evidence" value="ECO:0007669"/>
    <property type="project" value="UniProtKB-KW"/>
</dbReference>
<accession>A0A9W7LHB9</accession>
<protein>
    <submittedName>
        <fullName evidence="5">Microrchidia 6, DEFECTIVE IN MERISTEM SILENCING 11</fullName>
    </submittedName>
</protein>
<dbReference type="GO" id="GO:0016887">
    <property type="term" value="F:ATP hydrolysis activity"/>
    <property type="evidence" value="ECO:0007669"/>
    <property type="project" value="InterPro"/>
</dbReference>
<keyword evidence="6" id="KW-1185">Reference proteome</keyword>
<keyword evidence="3" id="KW-0175">Coiled coil</keyword>
<dbReference type="Pfam" id="PF17942">
    <property type="entry name" value="Morc6_S5"/>
    <property type="match status" value="1"/>
</dbReference>
<evidence type="ECO:0000259" key="4">
    <source>
        <dbReference type="Pfam" id="PF17942"/>
    </source>
</evidence>
<dbReference type="InterPro" id="IPR045261">
    <property type="entry name" value="MORC_ATPase"/>
</dbReference>